<reference evidence="1 2" key="1">
    <citation type="journal article" date="2016" name="Antonie Van Leeuwenhoek">
        <title>Lysinibacillus endophyticus sp. nov., an indole-3-acetic acid producing endophytic bacterium isolated from corn root (Zea mays cv. Xinken-5).</title>
        <authorList>
            <person name="Yu J."/>
            <person name="Guan X."/>
            <person name="Liu C."/>
            <person name="Xiang W."/>
            <person name="Yu Z."/>
            <person name="Liu X."/>
            <person name="Wang G."/>
        </authorList>
    </citation>
    <scope>NUCLEOTIDE SEQUENCE [LARGE SCALE GENOMIC DNA]</scope>
    <source>
        <strain evidence="1 2">DSM 100506</strain>
    </source>
</reference>
<dbReference type="OrthoDB" id="2990595at2"/>
<evidence type="ECO:0000313" key="1">
    <source>
        <dbReference type="EMBL" id="RKQ20195.1"/>
    </source>
</evidence>
<dbReference type="EMBL" id="RBZN01000001">
    <property type="protein sequence ID" value="RKQ20195.1"/>
    <property type="molecule type" value="Genomic_DNA"/>
</dbReference>
<comment type="caution">
    <text evidence="1">The sequence shown here is derived from an EMBL/GenBank/DDBJ whole genome shotgun (WGS) entry which is preliminary data.</text>
</comment>
<proteinExistence type="predicted"/>
<dbReference type="InterPro" id="IPR025716">
    <property type="entry name" value="Post-transcriptional_regulator"/>
</dbReference>
<protein>
    <recommendedName>
        <fullName evidence="3">Post-transcriptional regulator</fullName>
    </recommendedName>
</protein>
<organism evidence="1 2">
    <name type="scientific">Ureibacillus endophyticus</name>
    <dbReference type="NCBI Taxonomy" id="1978490"/>
    <lineage>
        <taxon>Bacteria</taxon>
        <taxon>Bacillati</taxon>
        <taxon>Bacillota</taxon>
        <taxon>Bacilli</taxon>
        <taxon>Bacillales</taxon>
        <taxon>Caryophanaceae</taxon>
        <taxon>Ureibacillus</taxon>
    </lineage>
</organism>
<dbReference type="Pfam" id="PF13797">
    <property type="entry name" value="Post_transc_reg"/>
    <property type="match status" value="1"/>
</dbReference>
<dbReference type="AlphaFoldDB" id="A0A494ZDQ4"/>
<accession>A0A494ZDQ4</accession>
<sequence length="108" mass="13124">MIQYEELFRKVLPVLESKMEEIRYYEYNSVTIEDIWNFCIQKKWRKQKIEEIHLHEMVATIFTIKPSEIISHFQIQQFQVANWFSEISSEELNELLKPNPSKNEDNSI</sequence>
<name>A0A494ZDQ4_9BACL</name>
<dbReference type="RefSeq" id="WP_121212846.1">
    <property type="nucleotide sequence ID" value="NZ_JAMYWW010000001.1"/>
</dbReference>
<gene>
    <name evidence="1" type="ORF">D8M03_01180</name>
</gene>
<evidence type="ECO:0000313" key="2">
    <source>
        <dbReference type="Proteomes" id="UP000272238"/>
    </source>
</evidence>
<keyword evidence="2" id="KW-1185">Reference proteome</keyword>
<dbReference type="Proteomes" id="UP000272238">
    <property type="component" value="Unassembled WGS sequence"/>
</dbReference>
<evidence type="ECO:0008006" key="3">
    <source>
        <dbReference type="Google" id="ProtNLM"/>
    </source>
</evidence>